<dbReference type="CDD" id="cd06986">
    <property type="entry name" value="cupin_MmsR-like_N"/>
    <property type="match status" value="1"/>
</dbReference>
<evidence type="ECO:0000259" key="5">
    <source>
        <dbReference type="PROSITE" id="PS01124"/>
    </source>
</evidence>
<dbReference type="InterPro" id="IPR020449">
    <property type="entry name" value="Tscrpt_reg_AraC-type_HTH"/>
</dbReference>
<dbReference type="SUPFAM" id="SSF46689">
    <property type="entry name" value="Homeodomain-like"/>
    <property type="match status" value="2"/>
</dbReference>
<evidence type="ECO:0000256" key="4">
    <source>
        <dbReference type="ARBA" id="ARBA00023163"/>
    </source>
</evidence>
<proteinExistence type="predicted"/>
<dbReference type="GO" id="GO:0003700">
    <property type="term" value="F:DNA-binding transcription factor activity"/>
    <property type="evidence" value="ECO:0007669"/>
    <property type="project" value="InterPro"/>
</dbReference>
<dbReference type="InterPro" id="IPR018062">
    <property type="entry name" value="HTH_AraC-typ_CS"/>
</dbReference>
<dbReference type="GO" id="GO:0043565">
    <property type="term" value="F:sequence-specific DNA binding"/>
    <property type="evidence" value="ECO:0007669"/>
    <property type="project" value="InterPro"/>
</dbReference>
<dbReference type="EMBL" id="JACRSO010000004">
    <property type="protein sequence ID" value="MBC8529792.1"/>
    <property type="molecule type" value="Genomic_DNA"/>
</dbReference>
<name>A0A926D1F8_9FIRM</name>
<reference evidence="6" key="1">
    <citation type="submission" date="2020-08" db="EMBL/GenBank/DDBJ databases">
        <title>Genome public.</title>
        <authorList>
            <person name="Liu C."/>
            <person name="Sun Q."/>
        </authorList>
    </citation>
    <scope>NUCLEOTIDE SEQUENCE</scope>
    <source>
        <strain evidence="6">NSJ-44</strain>
    </source>
</reference>
<protein>
    <submittedName>
        <fullName evidence="6">AraC family transcriptional regulator</fullName>
    </submittedName>
</protein>
<keyword evidence="1" id="KW-0805">Transcription regulation</keyword>
<dbReference type="PROSITE" id="PS01124">
    <property type="entry name" value="HTH_ARAC_FAMILY_2"/>
    <property type="match status" value="1"/>
</dbReference>
<dbReference type="PANTHER" id="PTHR46796">
    <property type="entry name" value="HTH-TYPE TRANSCRIPTIONAL ACTIVATOR RHAS-RELATED"/>
    <property type="match status" value="1"/>
</dbReference>
<gene>
    <name evidence="6" type="ORF">H8699_10165</name>
</gene>
<dbReference type="InterPro" id="IPR009057">
    <property type="entry name" value="Homeodomain-like_sf"/>
</dbReference>
<evidence type="ECO:0000256" key="1">
    <source>
        <dbReference type="ARBA" id="ARBA00023015"/>
    </source>
</evidence>
<dbReference type="InterPro" id="IPR018060">
    <property type="entry name" value="HTH_AraC"/>
</dbReference>
<keyword evidence="3" id="KW-0010">Activator</keyword>
<dbReference type="AlphaFoldDB" id="A0A926D1F8"/>
<dbReference type="InterPro" id="IPR003313">
    <property type="entry name" value="AraC-bd"/>
</dbReference>
<keyword evidence="7" id="KW-1185">Reference proteome</keyword>
<dbReference type="InterPro" id="IPR037923">
    <property type="entry name" value="HTH-like"/>
</dbReference>
<evidence type="ECO:0000313" key="6">
    <source>
        <dbReference type="EMBL" id="MBC8529792.1"/>
    </source>
</evidence>
<dbReference type="InterPro" id="IPR050204">
    <property type="entry name" value="AraC_XylS_family_regulators"/>
</dbReference>
<dbReference type="RefSeq" id="WP_249285605.1">
    <property type="nucleotide sequence ID" value="NZ_JACRSO010000004.1"/>
</dbReference>
<dbReference type="Pfam" id="PF12833">
    <property type="entry name" value="HTH_18"/>
    <property type="match status" value="1"/>
</dbReference>
<dbReference type="InterPro" id="IPR014710">
    <property type="entry name" value="RmlC-like_jellyroll"/>
</dbReference>
<dbReference type="Proteomes" id="UP000654279">
    <property type="component" value="Unassembled WGS sequence"/>
</dbReference>
<evidence type="ECO:0000256" key="2">
    <source>
        <dbReference type="ARBA" id="ARBA00023125"/>
    </source>
</evidence>
<dbReference type="Gene3D" id="2.60.120.10">
    <property type="entry name" value="Jelly Rolls"/>
    <property type="match status" value="1"/>
</dbReference>
<keyword evidence="2" id="KW-0238">DNA-binding</keyword>
<organism evidence="6 7">
    <name type="scientific">Luoshenia tenuis</name>
    <dbReference type="NCBI Taxonomy" id="2763654"/>
    <lineage>
        <taxon>Bacteria</taxon>
        <taxon>Bacillati</taxon>
        <taxon>Bacillota</taxon>
        <taxon>Clostridia</taxon>
        <taxon>Christensenellales</taxon>
        <taxon>Christensenellaceae</taxon>
        <taxon>Luoshenia</taxon>
    </lineage>
</organism>
<dbReference type="PRINTS" id="PR00032">
    <property type="entry name" value="HTHARAC"/>
</dbReference>
<dbReference type="Gene3D" id="1.10.10.60">
    <property type="entry name" value="Homeodomain-like"/>
    <property type="match status" value="2"/>
</dbReference>
<dbReference type="PROSITE" id="PS00041">
    <property type="entry name" value="HTH_ARAC_FAMILY_1"/>
    <property type="match status" value="1"/>
</dbReference>
<sequence length="272" mass="29526">MRVIDGIDFLLDRPAGSVLALYHCGQQTCAPGHAFGPAIRAHFLVHAVLSGRGQFTCQGHTYALGPGDAFLIWPGVSTYYAADGQDPWTYCWVGLDGEDAEEMLRACGFSREQPILPQPCPAFGEALRELAQAAGAGKGHYALLGLAYSAFGLIAREPGAQGEGPGYLARAMAYIRHNYPYEITVADVARQVGLSRSYLYKVFMAGRGVSPARYIADTRLEAAAGLLEQTDLSVTEVCYSVGYNLPAAFTKAFRKKYGVAPMGYRRANRQRR</sequence>
<feature type="domain" description="HTH araC/xylS-type" evidence="5">
    <location>
        <begin position="169"/>
        <end position="267"/>
    </location>
</feature>
<accession>A0A926D1F8</accession>
<comment type="caution">
    <text evidence="6">The sequence shown here is derived from an EMBL/GenBank/DDBJ whole genome shotgun (WGS) entry which is preliminary data.</text>
</comment>
<keyword evidence="4" id="KW-0804">Transcription</keyword>
<dbReference type="SMART" id="SM00342">
    <property type="entry name" value="HTH_ARAC"/>
    <property type="match status" value="1"/>
</dbReference>
<evidence type="ECO:0000256" key="3">
    <source>
        <dbReference type="ARBA" id="ARBA00023159"/>
    </source>
</evidence>
<evidence type="ECO:0000313" key="7">
    <source>
        <dbReference type="Proteomes" id="UP000654279"/>
    </source>
</evidence>
<dbReference type="Pfam" id="PF02311">
    <property type="entry name" value="AraC_binding"/>
    <property type="match status" value="1"/>
</dbReference>
<dbReference type="SUPFAM" id="SSF51215">
    <property type="entry name" value="Regulatory protein AraC"/>
    <property type="match status" value="1"/>
</dbReference>